<keyword evidence="5" id="KW-1185">Reference proteome</keyword>
<dbReference type="SUPFAM" id="SSF53850">
    <property type="entry name" value="Periplasmic binding protein-like II"/>
    <property type="match status" value="1"/>
</dbReference>
<comment type="caution">
    <text evidence="4">The sequence shown here is derived from an EMBL/GenBank/DDBJ whole genome shotgun (WGS) entry which is preliminary data.</text>
</comment>
<dbReference type="PANTHER" id="PTHR30024">
    <property type="entry name" value="ALIPHATIC SULFONATES-BINDING PROTEIN-RELATED"/>
    <property type="match status" value="1"/>
</dbReference>
<comment type="subcellular location">
    <subcellularLocation>
        <location evidence="1">Periplasm</location>
    </subcellularLocation>
</comment>
<organism evidence="4 5">
    <name type="scientific">Entotheonella factor</name>
    <dbReference type="NCBI Taxonomy" id="1429438"/>
    <lineage>
        <taxon>Bacteria</taxon>
        <taxon>Pseudomonadati</taxon>
        <taxon>Nitrospinota/Tectimicrobiota group</taxon>
        <taxon>Candidatus Tectimicrobiota</taxon>
        <taxon>Candidatus Entotheonellia</taxon>
        <taxon>Candidatus Entotheonellales</taxon>
        <taxon>Candidatus Entotheonellaceae</taxon>
        <taxon>Candidatus Entotheonella</taxon>
    </lineage>
</organism>
<comment type="similarity">
    <text evidence="2">Belongs to the bacterial solute-binding protein SsuA/TauA family.</text>
</comment>
<dbReference type="PANTHER" id="PTHR30024:SF47">
    <property type="entry name" value="TAURINE-BINDING PERIPLASMIC PROTEIN"/>
    <property type="match status" value="1"/>
</dbReference>
<dbReference type="Gene3D" id="3.40.190.10">
    <property type="entry name" value="Periplasmic binding protein-like II"/>
    <property type="match status" value="2"/>
</dbReference>
<evidence type="ECO:0000256" key="3">
    <source>
        <dbReference type="ARBA" id="ARBA00022729"/>
    </source>
</evidence>
<reference evidence="4 5" key="1">
    <citation type="journal article" date="2014" name="Nature">
        <title>An environmental bacterial taxon with a large and distinct metabolic repertoire.</title>
        <authorList>
            <person name="Wilson M.C."/>
            <person name="Mori T."/>
            <person name="Ruckert C."/>
            <person name="Uria A.R."/>
            <person name="Helf M.J."/>
            <person name="Takada K."/>
            <person name="Gernert C."/>
            <person name="Steffens U.A."/>
            <person name="Heycke N."/>
            <person name="Schmitt S."/>
            <person name="Rinke C."/>
            <person name="Helfrich E.J."/>
            <person name="Brachmann A.O."/>
            <person name="Gurgui C."/>
            <person name="Wakimoto T."/>
            <person name="Kracht M."/>
            <person name="Crusemann M."/>
            <person name="Hentschel U."/>
            <person name="Abe I."/>
            <person name="Matsunaga S."/>
            <person name="Kalinowski J."/>
            <person name="Takeyama H."/>
            <person name="Piel J."/>
        </authorList>
    </citation>
    <scope>NUCLEOTIDE SEQUENCE [LARGE SCALE GENOMIC DNA]</scope>
    <source>
        <strain evidence="5">TSY1</strain>
    </source>
</reference>
<evidence type="ECO:0000313" key="5">
    <source>
        <dbReference type="Proteomes" id="UP000019141"/>
    </source>
</evidence>
<proteinExistence type="inferred from homology"/>
<evidence type="ECO:0000313" key="4">
    <source>
        <dbReference type="EMBL" id="ETX01972.1"/>
    </source>
</evidence>
<accession>W4LX66</accession>
<dbReference type="Proteomes" id="UP000019141">
    <property type="component" value="Unassembled WGS sequence"/>
</dbReference>
<dbReference type="Pfam" id="PF13379">
    <property type="entry name" value="NMT1_2"/>
    <property type="match status" value="1"/>
</dbReference>
<sequence>MKIAVPDLVTNSYFPAIAAVELGVFEQEGLEATLEHVFPVPQTMAAMRDGQLDFVAGGAHATLNAFPDWNGAKLLVALSQGMYWLLVLRSDLGVERGNVHAIKGLRIGAAPGVDVGLRRLLIEAGIDAERDGVQIAPVPGANQPGVSFGVTAAKALEDGQIDGFWANAMGAETAVRRGIGTIALDVRRGDGPAAAKFYTFAALVTTDRLIEHNPEAVAAAIRAIRKTQQALKADPELATEVGNRLFPQAEASMIADIIRRDLPFYEPAISEEMVSRMNQFAQDIGLLSAPVPYEQVVYTSGL</sequence>
<dbReference type="HOGENOM" id="CLU_1072353_0_0_7"/>
<dbReference type="EMBL" id="AZHW01000185">
    <property type="protein sequence ID" value="ETX01972.1"/>
    <property type="molecule type" value="Genomic_DNA"/>
</dbReference>
<evidence type="ECO:0000256" key="1">
    <source>
        <dbReference type="ARBA" id="ARBA00004418"/>
    </source>
</evidence>
<dbReference type="AlphaFoldDB" id="W4LX66"/>
<keyword evidence="3" id="KW-0732">Signal</keyword>
<gene>
    <name evidence="4" type="ORF">ETSY1_05320</name>
</gene>
<name>W4LX66_ENTF1</name>
<protein>
    <submittedName>
        <fullName evidence="4">Nitrate ABC transporter substrate-binding protein</fullName>
    </submittedName>
</protein>
<dbReference type="GO" id="GO:0042597">
    <property type="term" value="C:periplasmic space"/>
    <property type="evidence" value="ECO:0007669"/>
    <property type="project" value="UniProtKB-SubCell"/>
</dbReference>
<evidence type="ECO:0000256" key="2">
    <source>
        <dbReference type="ARBA" id="ARBA00010742"/>
    </source>
</evidence>